<reference evidence="2 3" key="1">
    <citation type="submission" date="2014-04" db="EMBL/GenBank/DDBJ databases">
        <authorList>
            <consortium name="DOE Joint Genome Institute"/>
            <person name="Kuo A."/>
            <person name="Kohler A."/>
            <person name="Nagy L.G."/>
            <person name="Floudas D."/>
            <person name="Copeland A."/>
            <person name="Barry K.W."/>
            <person name="Cichocki N."/>
            <person name="Veneault-Fourrey C."/>
            <person name="LaButti K."/>
            <person name="Lindquist E.A."/>
            <person name="Lipzen A."/>
            <person name="Lundell T."/>
            <person name="Morin E."/>
            <person name="Murat C."/>
            <person name="Sun H."/>
            <person name="Tunlid A."/>
            <person name="Henrissat B."/>
            <person name="Grigoriev I.V."/>
            <person name="Hibbett D.S."/>
            <person name="Martin F."/>
            <person name="Nordberg H.P."/>
            <person name="Cantor M.N."/>
            <person name="Hua S.X."/>
        </authorList>
    </citation>
    <scope>NUCLEOTIDE SEQUENCE [LARGE SCALE GENOMIC DNA]</scope>
    <source>
        <strain evidence="2 3">LaAM-08-1</strain>
    </source>
</reference>
<sequence length="406" mass="46374">MNPQEAQKSSLASVVGSPTIGPTHRKLFEEWKSRKLTSGFSAQWYSEFWGKAMADDEEEWRNSQSPIASTGRVAGGSESDCMDELEGKGSDEPQEDDADDSDTDDTDSEDDDIIPGCCMLNMSSVGRFWIRADYIRIFDEIEHFLSHFIPPFRPPSVVITGQPGIGKSIWIYYAIRRYLAEKKPFIWYGKGFCYLFAEEGVFEAPEDYESTYFTTFVRTLVDADESTATPATLAGHVNTRHAMIYVTDPRKERRQWKRLNKTTMTTRFIMNPWKRKEIVRVAQIFNPEIEEEAINNIIVRFGPNPRLCIEGFTDPEILDRHAREVQQVVSNLTIEQLDAMFKDAVGLNMDSTADKILVITRALGFRRGGAVVVTPISQFIKFRLAVQFGEPLFELIHWSRMIFKGL</sequence>
<dbReference type="EMBL" id="KN838708">
    <property type="protein sequence ID" value="KIJ96866.1"/>
    <property type="molecule type" value="Genomic_DNA"/>
</dbReference>
<dbReference type="InterPro" id="IPR027417">
    <property type="entry name" value="P-loop_NTPase"/>
</dbReference>
<evidence type="ECO:0000256" key="1">
    <source>
        <dbReference type="SAM" id="MobiDB-lite"/>
    </source>
</evidence>
<dbReference type="AlphaFoldDB" id="A0A0C9XGQ9"/>
<dbReference type="HOGENOM" id="CLU_024806_0_0_1"/>
<reference evidence="3" key="2">
    <citation type="submission" date="2015-01" db="EMBL/GenBank/DDBJ databases">
        <title>Evolutionary Origins and Diversification of the Mycorrhizal Mutualists.</title>
        <authorList>
            <consortium name="DOE Joint Genome Institute"/>
            <consortium name="Mycorrhizal Genomics Consortium"/>
            <person name="Kohler A."/>
            <person name="Kuo A."/>
            <person name="Nagy L.G."/>
            <person name="Floudas D."/>
            <person name="Copeland A."/>
            <person name="Barry K.W."/>
            <person name="Cichocki N."/>
            <person name="Veneault-Fourrey C."/>
            <person name="LaButti K."/>
            <person name="Lindquist E.A."/>
            <person name="Lipzen A."/>
            <person name="Lundell T."/>
            <person name="Morin E."/>
            <person name="Murat C."/>
            <person name="Riley R."/>
            <person name="Ohm R."/>
            <person name="Sun H."/>
            <person name="Tunlid A."/>
            <person name="Henrissat B."/>
            <person name="Grigoriev I.V."/>
            <person name="Hibbett D.S."/>
            <person name="Martin F."/>
        </authorList>
    </citation>
    <scope>NUCLEOTIDE SEQUENCE [LARGE SCALE GENOMIC DNA]</scope>
    <source>
        <strain evidence="3">LaAM-08-1</strain>
    </source>
</reference>
<evidence type="ECO:0000313" key="3">
    <source>
        <dbReference type="Proteomes" id="UP000054477"/>
    </source>
</evidence>
<dbReference type="SUPFAM" id="SSF52540">
    <property type="entry name" value="P-loop containing nucleoside triphosphate hydrolases"/>
    <property type="match status" value="1"/>
</dbReference>
<feature type="region of interest" description="Disordered" evidence="1">
    <location>
        <begin position="1"/>
        <end position="22"/>
    </location>
</feature>
<dbReference type="Proteomes" id="UP000054477">
    <property type="component" value="Unassembled WGS sequence"/>
</dbReference>
<dbReference type="OrthoDB" id="2340858at2759"/>
<protein>
    <submittedName>
        <fullName evidence="2">Uncharacterized protein</fullName>
    </submittedName>
</protein>
<keyword evidence="3" id="KW-1185">Reference proteome</keyword>
<feature type="compositionally biased region" description="Acidic residues" evidence="1">
    <location>
        <begin position="92"/>
        <end position="113"/>
    </location>
</feature>
<organism evidence="2 3">
    <name type="scientific">Laccaria amethystina LaAM-08-1</name>
    <dbReference type="NCBI Taxonomy" id="1095629"/>
    <lineage>
        <taxon>Eukaryota</taxon>
        <taxon>Fungi</taxon>
        <taxon>Dikarya</taxon>
        <taxon>Basidiomycota</taxon>
        <taxon>Agaricomycotina</taxon>
        <taxon>Agaricomycetes</taxon>
        <taxon>Agaricomycetidae</taxon>
        <taxon>Agaricales</taxon>
        <taxon>Agaricineae</taxon>
        <taxon>Hydnangiaceae</taxon>
        <taxon>Laccaria</taxon>
    </lineage>
</organism>
<gene>
    <name evidence="2" type="ORF">K443DRAFT_681945</name>
</gene>
<dbReference type="PANTHER" id="PTHR33129">
    <property type="entry name" value="PROTEIN KINASE DOMAIN-CONTAINING PROTEIN-RELATED"/>
    <property type="match status" value="1"/>
</dbReference>
<evidence type="ECO:0000313" key="2">
    <source>
        <dbReference type="EMBL" id="KIJ96866.1"/>
    </source>
</evidence>
<dbReference type="PANTHER" id="PTHR33129:SF3">
    <property type="entry name" value="HOT SPOT (RHS) PROTEIN, PUTATIVE-RELATED"/>
    <property type="match status" value="1"/>
</dbReference>
<dbReference type="InterPro" id="IPR052980">
    <property type="entry name" value="Crinkler_effector"/>
</dbReference>
<accession>A0A0C9XGQ9</accession>
<name>A0A0C9XGQ9_9AGAR</name>
<feature type="compositionally biased region" description="Polar residues" evidence="1">
    <location>
        <begin position="1"/>
        <end position="12"/>
    </location>
</feature>
<feature type="region of interest" description="Disordered" evidence="1">
    <location>
        <begin position="55"/>
        <end position="113"/>
    </location>
</feature>
<proteinExistence type="predicted"/>